<dbReference type="InterPro" id="IPR058923">
    <property type="entry name" value="RCC1-like_dom"/>
</dbReference>
<dbReference type="PROSITE" id="PS50012">
    <property type="entry name" value="RCC1_3"/>
    <property type="match status" value="4"/>
</dbReference>
<proteinExistence type="predicted"/>
<feature type="domain" description="VPS9" evidence="3">
    <location>
        <begin position="248"/>
        <end position="409"/>
    </location>
</feature>
<dbReference type="STRING" id="542832.A0A3M6V8H2"/>
<evidence type="ECO:0000256" key="2">
    <source>
        <dbReference type="PROSITE-ProRule" id="PRU00235"/>
    </source>
</evidence>
<dbReference type="Proteomes" id="UP000282087">
    <property type="component" value="Unassembled WGS sequence"/>
</dbReference>
<dbReference type="PROSITE" id="PS51205">
    <property type="entry name" value="VPS9"/>
    <property type="match status" value="1"/>
</dbReference>
<keyword evidence="1" id="KW-0677">Repeat</keyword>
<dbReference type="InterPro" id="IPR037191">
    <property type="entry name" value="VPS9_dom_sf"/>
</dbReference>
<dbReference type="InterPro" id="IPR000408">
    <property type="entry name" value="Reg_chr_condens"/>
</dbReference>
<dbReference type="InterPro" id="IPR051210">
    <property type="entry name" value="Ub_ligase/GEF_domain"/>
</dbReference>
<dbReference type="InterPro" id="IPR009091">
    <property type="entry name" value="RCC1/BLIP-II"/>
</dbReference>
<dbReference type="Gene3D" id="1.20.1050.80">
    <property type="entry name" value="VPS9 domain"/>
    <property type="match status" value="1"/>
</dbReference>
<sequence length="889" mass="98780">MGDFFLHALVVDLEQTQRALPPHCLFCVPQPRSFLVDEVVTQDVLYTHFLTSEGTDDEPASRLGEYRTLNGKQVRILGSHVHTKKGFNDRRQVRILLSEKKEVHHQIVTVLHISRPLEGGIEIPDDPNEIDVATFRKYTAILRSFPENELVFYQLDETINQVHRICAQEQVYERHKETLPVSLRQEWEAAVDELIHAGSLDNVEEDDRLQIRHGEGESHLLQLQQVVECYLMESLHDLVFPRVVASCYDMDRKLQQVMYRMRYYTPEDFGLRKEFQCFAAEARDTLLTVVEKKTPLHMLLVLKTCIDQISDAMSRNVKLRRLDFDTYQLTTDDILDQLLFVVLRAFYHVTHKLTGRDVCPVSPFPIAAVIKYISDYHFINLNTTALGFTIANFQVAIEYFLKRGDHRDDCKECLELASQDGNAGSRCLQMIAESSCVRAAHKIRRDLMKAVEDVELARRDTKTVTGQKCLPVVLESTRDVTSMRSISIVGEWSSPIGDGHEVEANASLGGLLVVHPVKFVVNGKKSAKSDTNVLQVSGGQRYFASVMEDGRLFMWGDSSGGRLGYALADGDSRRVNCPQRVFTLEQQTITQVACGAFHTLATDLNGHVFAWGSNSRGQLGFLSPGSSAITMETPSVVGALRGARISSVACGEYHSLALSSDGCIFSWGCNKYGKLGRTAEGLLEMAKPRLLDADWTGWSMDTKSKIRSREKSVVSRIAAGKDHSLAISNDGAVFTWGRGDSGQLGHGCYMDVTEPMQVMAIAGTSRLVDVAGGDTFSLFLVENGTAYICGRDPSLNADKLLLSPSLLSLPSHLAHKFLGQIVSVSCGEMHYALLSKCGALLVSFGSFFQPSLVVGSTTDELQERRVAWVKEAGIVRQMTCGASHTIVVA</sequence>
<dbReference type="Proteomes" id="UP000286097">
    <property type="component" value="Unassembled WGS sequence"/>
</dbReference>
<dbReference type="AlphaFoldDB" id="A0A3M6V8H2"/>
<evidence type="ECO:0000313" key="5">
    <source>
        <dbReference type="EMBL" id="RQM12360.1"/>
    </source>
</evidence>
<dbReference type="SUPFAM" id="SSF50985">
    <property type="entry name" value="RCC1/BLIP-II"/>
    <property type="match status" value="1"/>
</dbReference>
<dbReference type="PRINTS" id="PR00633">
    <property type="entry name" value="RCCNDNSATION"/>
</dbReference>
<dbReference type="PROSITE" id="PS00626">
    <property type="entry name" value="RCC1_2"/>
    <property type="match status" value="2"/>
</dbReference>
<evidence type="ECO:0000313" key="4">
    <source>
        <dbReference type="EMBL" id="RMX62719.1"/>
    </source>
</evidence>
<dbReference type="Pfam" id="PF25390">
    <property type="entry name" value="WD40_RLD"/>
    <property type="match status" value="1"/>
</dbReference>
<feature type="repeat" description="RCC1" evidence="2">
    <location>
        <begin position="731"/>
        <end position="783"/>
    </location>
</feature>
<organism evidence="4 6">
    <name type="scientific">Peronospora effusa</name>
    <dbReference type="NCBI Taxonomy" id="542832"/>
    <lineage>
        <taxon>Eukaryota</taxon>
        <taxon>Sar</taxon>
        <taxon>Stramenopiles</taxon>
        <taxon>Oomycota</taxon>
        <taxon>Peronosporomycetes</taxon>
        <taxon>Peronosporales</taxon>
        <taxon>Peronosporaceae</taxon>
        <taxon>Peronospora</taxon>
    </lineage>
</organism>
<evidence type="ECO:0000256" key="1">
    <source>
        <dbReference type="ARBA" id="ARBA00022737"/>
    </source>
</evidence>
<evidence type="ECO:0000313" key="6">
    <source>
        <dbReference type="Proteomes" id="UP000282087"/>
    </source>
</evidence>
<dbReference type="VEuPathDB" id="FungiDB:DD237_007792"/>
<feature type="repeat" description="RCC1" evidence="2">
    <location>
        <begin position="662"/>
        <end position="730"/>
    </location>
</feature>
<dbReference type="PANTHER" id="PTHR22870:SF408">
    <property type="entry name" value="OS09G0560450 PROTEIN"/>
    <property type="match status" value="1"/>
</dbReference>
<feature type="repeat" description="RCC1" evidence="2">
    <location>
        <begin position="550"/>
        <end position="605"/>
    </location>
</feature>
<feature type="repeat" description="RCC1" evidence="2">
    <location>
        <begin position="606"/>
        <end position="661"/>
    </location>
</feature>
<dbReference type="PANTHER" id="PTHR22870">
    <property type="entry name" value="REGULATOR OF CHROMOSOME CONDENSATION"/>
    <property type="match status" value="1"/>
</dbReference>
<dbReference type="Gene3D" id="2.130.10.30">
    <property type="entry name" value="Regulator of chromosome condensation 1/beta-lactamase-inhibitor protein II"/>
    <property type="match status" value="2"/>
</dbReference>
<name>A0A3M6V8H2_9STRA</name>
<comment type="caution">
    <text evidence="4">The sequence shown here is derived from an EMBL/GenBank/DDBJ whole genome shotgun (WGS) entry which is preliminary data.</text>
</comment>
<dbReference type="EMBL" id="QKXF01000334">
    <property type="protein sequence ID" value="RQM12360.1"/>
    <property type="molecule type" value="Genomic_DNA"/>
</dbReference>
<dbReference type="SUPFAM" id="SSF109993">
    <property type="entry name" value="VPS9 domain"/>
    <property type="match status" value="1"/>
</dbReference>
<accession>A0A3M6V8H2</accession>
<reference evidence="6 7" key="1">
    <citation type="submission" date="2018-06" db="EMBL/GenBank/DDBJ databases">
        <title>Comparative genomics of downy mildews reveals potential adaptations to biotrophy.</title>
        <authorList>
            <person name="Fletcher K."/>
            <person name="Klosterman S.J."/>
            <person name="Derevnina L."/>
            <person name="Martin F."/>
            <person name="Koike S."/>
            <person name="Reyes Chin-Wo S."/>
            <person name="Mou B."/>
            <person name="Michelmore R."/>
        </authorList>
    </citation>
    <scope>NUCLEOTIDE SEQUENCE [LARGE SCALE GENOMIC DNA]</scope>
    <source>
        <strain evidence="5 7">R13</strain>
        <strain evidence="4 6">R14</strain>
    </source>
</reference>
<gene>
    <name evidence="5" type="ORF">DD237_007792</name>
    <name evidence="4" type="ORF">DD238_007913</name>
</gene>
<evidence type="ECO:0000313" key="7">
    <source>
        <dbReference type="Proteomes" id="UP000286097"/>
    </source>
</evidence>
<dbReference type="InterPro" id="IPR003123">
    <property type="entry name" value="VPS9"/>
</dbReference>
<protein>
    <recommendedName>
        <fullName evidence="3">VPS9 domain-containing protein</fullName>
    </recommendedName>
</protein>
<dbReference type="OrthoDB" id="5981550at2759"/>
<dbReference type="EMBL" id="QLLG01000522">
    <property type="protein sequence ID" value="RMX62719.1"/>
    <property type="molecule type" value="Genomic_DNA"/>
</dbReference>
<evidence type="ECO:0000259" key="3">
    <source>
        <dbReference type="PROSITE" id="PS51205"/>
    </source>
</evidence>
<keyword evidence="6" id="KW-1185">Reference proteome</keyword>